<sequence length="394" mass="43473">MSKNAHLHPPDPNMNWFITCVRDNPLHLYTLTGKVLSTFVLQNSSTEKFLSPHSIVFSRKEPHFICGTESMISVFDLNRREPFTNLRTIPSRKHTTSTQTMKGIISAMDISPDSGVLAAGTLTRSVGLYDQEGSGEVVSIFSVAEEGEQTSNSLKGVTDIRWSSCGTYIYVAERKSEKITVWDVRKLFGKVATLTGRDTFTIQRMGIDVFLGEASRDVVVAGGLDGKIKMWDVHSDTCPMGQWEAHNDPVSAVAVNPAWPGLIASCSGQRNHSRRFPSEDDDQPWNIDNTLKFWTYAGQISSHLDAEPVDFGPYPLSNEAVPDIDREGTPKICDVTIPAQNIIAGTMETLQVADGTVIIENQGSIVENPGYVTTEATVESNVREQNIQQAQTEY</sequence>
<dbReference type="InterPro" id="IPR015943">
    <property type="entry name" value="WD40/YVTN_repeat-like_dom_sf"/>
</dbReference>
<dbReference type="Gene3D" id="2.130.10.10">
    <property type="entry name" value="YVTN repeat-like/Quinoprotein amine dehydrogenase"/>
    <property type="match status" value="2"/>
</dbReference>
<dbReference type="AlphaFoldDB" id="A0A3N4LND8"/>
<evidence type="ECO:0000313" key="1">
    <source>
        <dbReference type="EMBL" id="RPB22822.1"/>
    </source>
</evidence>
<dbReference type="SUPFAM" id="SSF50978">
    <property type="entry name" value="WD40 repeat-like"/>
    <property type="match status" value="1"/>
</dbReference>
<dbReference type="OrthoDB" id="239865at2759"/>
<keyword evidence="2" id="KW-1185">Reference proteome</keyword>
<dbReference type="InParanoid" id="A0A3N4LND8"/>
<protein>
    <submittedName>
        <fullName evidence="1">WD40 repeat-like protein</fullName>
    </submittedName>
</protein>
<accession>A0A3N4LND8</accession>
<dbReference type="PANTHER" id="PTHR13211">
    <property type="entry name" value="TELOMERASE CAJAL BODY PROTEIN 1"/>
    <property type="match status" value="1"/>
</dbReference>
<dbReference type="PANTHER" id="PTHR13211:SF0">
    <property type="entry name" value="TELOMERASE CAJAL BODY PROTEIN 1"/>
    <property type="match status" value="1"/>
</dbReference>
<dbReference type="FunCoup" id="A0A3N4LND8">
    <property type="interactions" value="19"/>
</dbReference>
<gene>
    <name evidence="1" type="ORF">L211DRAFT_788101</name>
</gene>
<evidence type="ECO:0000313" key="2">
    <source>
        <dbReference type="Proteomes" id="UP000267821"/>
    </source>
</evidence>
<dbReference type="SMART" id="SM00320">
    <property type="entry name" value="WD40"/>
    <property type="match status" value="5"/>
</dbReference>
<reference evidence="1 2" key="1">
    <citation type="journal article" date="2018" name="Nat. Ecol. Evol.">
        <title>Pezizomycetes genomes reveal the molecular basis of ectomycorrhizal truffle lifestyle.</title>
        <authorList>
            <person name="Murat C."/>
            <person name="Payen T."/>
            <person name="Noel B."/>
            <person name="Kuo A."/>
            <person name="Morin E."/>
            <person name="Chen J."/>
            <person name="Kohler A."/>
            <person name="Krizsan K."/>
            <person name="Balestrini R."/>
            <person name="Da Silva C."/>
            <person name="Montanini B."/>
            <person name="Hainaut M."/>
            <person name="Levati E."/>
            <person name="Barry K.W."/>
            <person name="Belfiori B."/>
            <person name="Cichocki N."/>
            <person name="Clum A."/>
            <person name="Dockter R.B."/>
            <person name="Fauchery L."/>
            <person name="Guy J."/>
            <person name="Iotti M."/>
            <person name="Le Tacon F."/>
            <person name="Lindquist E.A."/>
            <person name="Lipzen A."/>
            <person name="Malagnac F."/>
            <person name="Mello A."/>
            <person name="Molinier V."/>
            <person name="Miyauchi S."/>
            <person name="Poulain J."/>
            <person name="Riccioni C."/>
            <person name="Rubini A."/>
            <person name="Sitrit Y."/>
            <person name="Splivallo R."/>
            <person name="Traeger S."/>
            <person name="Wang M."/>
            <person name="Zifcakova L."/>
            <person name="Wipf D."/>
            <person name="Zambonelli A."/>
            <person name="Paolocci F."/>
            <person name="Nowrousian M."/>
            <person name="Ottonello S."/>
            <person name="Baldrian P."/>
            <person name="Spatafora J.W."/>
            <person name="Henrissat B."/>
            <person name="Nagy L.G."/>
            <person name="Aury J.M."/>
            <person name="Wincker P."/>
            <person name="Grigoriev I.V."/>
            <person name="Bonfante P."/>
            <person name="Martin F.M."/>
        </authorList>
    </citation>
    <scope>NUCLEOTIDE SEQUENCE [LARGE SCALE GENOMIC DNA]</scope>
    <source>
        <strain evidence="1 2">ATCC MYA-4762</strain>
    </source>
</reference>
<proteinExistence type="predicted"/>
<dbReference type="STRING" id="1051890.A0A3N4LND8"/>
<dbReference type="InterPro" id="IPR036322">
    <property type="entry name" value="WD40_repeat_dom_sf"/>
</dbReference>
<dbReference type="InterPro" id="IPR001680">
    <property type="entry name" value="WD40_rpt"/>
</dbReference>
<dbReference type="InterPro" id="IPR051150">
    <property type="entry name" value="SWT21/TCAB1_mRNA_Telomere"/>
</dbReference>
<dbReference type="Proteomes" id="UP000267821">
    <property type="component" value="Unassembled WGS sequence"/>
</dbReference>
<name>A0A3N4LND8_9PEZI</name>
<dbReference type="EMBL" id="ML121549">
    <property type="protein sequence ID" value="RPB22822.1"/>
    <property type="molecule type" value="Genomic_DNA"/>
</dbReference>
<organism evidence="1 2">
    <name type="scientific">Terfezia boudieri ATCC MYA-4762</name>
    <dbReference type="NCBI Taxonomy" id="1051890"/>
    <lineage>
        <taxon>Eukaryota</taxon>
        <taxon>Fungi</taxon>
        <taxon>Dikarya</taxon>
        <taxon>Ascomycota</taxon>
        <taxon>Pezizomycotina</taxon>
        <taxon>Pezizomycetes</taxon>
        <taxon>Pezizales</taxon>
        <taxon>Pezizaceae</taxon>
        <taxon>Terfezia</taxon>
    </lineage>
</organism>